<dbReference type="Proteomes" id="UP000595691">
    <property type="component" value="Chromosome"/>
</dbReference>
<evidence type="ECO:0000313" key="2">
    <source>
        <dbReference type="Proteomes" id="UP000595691"/>
    </source>
</evidence>
<accession>A0ABX7E2Q1</accession>
<keyword evidence="2" id="KW-1185">Reference proteome</keyword>
<dbReference type="RefSeq" id="WP_202778955.1">
    <property type="nucleotide sequence ID" value="NZ_CP065425.1"/>
</dbReference>
<name>A0ABX7E2Q1_9BACI</name>
<reference evidence="1 2" key="1">
    <citation type="submission" date="2020-11" db="EMBL/GenBank/DDBJ databases">
        <title>Taxonomic evaluation of the Bacillus sporothermodurans group of bacteria based on whole genome sequences.</title>
        <authorList>
            <person name="Fiedler G."/>
            <person name="Herbstmann A.-D."/>
            <person name="Doll E."/>
            <person name="Wenning M."/>
            <person name="Brinks E."/>
            <person name="Kabisch J."/>
            <person name="Breitenwieser F."/>
            <person name="Lappann M."/>
            <person name="Boehnlein C."/>
            <person name="Franz C."/>
        </authorList>
    </citation>
    <scope>NUCLEOTIDE SEQUENCE [LARGE SCALE GENOMIC DNA]</scope>
    <source>
        <strain evidence="1 2">JCM 19841</strain>
    </source>
</reference>
<proteinExistence type="predicted"/>
<protein>
    <submittedName>
        <fullName evidence="1">Uncharacterized protein</fullName>
    </submittedName>
</protein>
<organism evidence="1 2">
    <name type="scientific">Heyndrickxia vini</name>
    <dbReference type="NCBI Taxonomy" id="1476025"/>
    <lineage>
        <taxon>Bacteria</taxon>
        <taxon>Bacillati</taxon>
        <taxon>Bacillota</taxon>
        <taxon>Bacilli</taxon>
        <taxon>Bacillales</taxon>
        <taxon>Bacillaceae</taxon>
        <taxon>Heyndrickxia</taxon>
    </lineage>
</organism>
<gene>
    <name evidence="1" type="ORF">I5776_03290</name>
</gene>
<sequence>MSGSQSVGGTANYTLTAIDQEGQPIPNYQFNLKLAIMDKTSTTTELYEVNDNQYKGSTMHPTTHQLVEVLTNHIGLTDSDGKVVVKIEYMPNAGAHDNEDGCFPIWYDENGNKIGESWNKTQTPPTLVK</sequence>
<dbReference type="EMBL" id="CP065425">
    <property type="protein sequence ID" value="QQZ10006.1"/>
    <property type="molecule type" value="Genomic_DNA"/>
</dbReference>
<evidence type="ECO:0000313" key="1">
    <source>
        <dbReference type="EMBL" id="QQZ10006.1"/>
    </source>
</evidence>